<dbReference type="AlphaFoldDB" id="A0A514LE55"/>
<feature type="domain" description="Peptidase M14" evidence="8">
    <location>
        <begin position="30"/>
        <end position="345"/>
    </location>
</feature>
<evidence type="ECO:0000256" key="2">
    <source>
        <dbReference type="ARBA" id="ARBA00005988"/>
    </source>
</evidence>
<reference evidence="10" key="1">
    <citation type="submission" date="2019-01" db="EMBL/GenBank/DDBJ databases">
        <title>Genomic analysis of Salicibibacter sp. NKC3-5.</title>
        <authorList>
            <person name="Oh Y.J."/>
        </authorList>
    </citation>
    <scope>NUCLEOTIDE SEQUENCE [LARGE SCALE GENOMIC DNA]</scope>
    <source>
        <strain evidence="10">NKC3-5</strain>
    </source>
</reference>
<evidence type="ECO:0000256" key="4">
    <source>
        <dbReference type="ARBA" id="ARBA00022801"/>
    </source>
</evidence>
<organism evidence="9 10">
    <name type="scientific">Salicibibacter halophilus</name>
    <dbReference type="NCBI Taxonomy" id="2502791"/>
    <lineage>
        <taxon>Bacteria</taxon>
        <taxon>Bacillati</taxon>
        <taxon>Bacillota</taxon>
        <taxon>Bacilli</taxon>
        <taxon>Bacillales</taxon>
        <taxon>Bacillaceae</taxon>
        <taxon>Salicibibacter</taxon>
    </lineage>
</organism>
<keyword evidence="6" id="KW-0482">Metalloprotease</keyword>
<dbReference type="Proteomes" id="UP000319756">
    <property type="component" value="Chromosome"/>
</dbReference>
<comment type="similarity">
    <text evidence="2 7">Belongs to the peptidase M14 family.</text>
</comment>
<dbReference type="InterPro" id="IPR000834">
    <property type="entry name" value="Peptidase_M14"/>
</dbReference>
<evidence type="ECO:0000256" key="3">
    <source>
        <dbReference type="ARBA" id="ARBA00022670"/>
    </source>
</evidence>
<name>A0A514LE55_9BACI</name>
<dbReference type="PANTHER" id="PTHR11705:SF143">
    <property type="entry name" value="SLL0236 PROTEIN"/>
    <property type="match status" value="1"/>
</dbReference>
<dbReference type="GO" id="GO:0008270">
    <property type="term" value="F:zinc ion binding"/>
    <property type="evidence" value="ECO:0007669"/>
    <property type="project" value="InterPro"/>
</dbReference>
<dbReference type="GO" id="GO:0006508">
    <property type="term" value="P:proteolysis"/>
    <property type="evidence" value="ECO:0007669"/>
    <property type="project" value="UniProtKB-KW"/>
</dbReference>
<keyword evidence="10" id="KW-1185">Reference proteome</keyword>
<evidence type="ECO:0000256" key="5">
    <source>
        <dbReference type="ARBA" id="ARBA00022833"/>
    </source>
</evidence>
<dbReference type="KEGG" id="sale:EPH95_02255"/>
<dbReference type="GO" id="GO:0004181">
    <property type="term" value="F:metallocarboxypeptidase activity"/>
    <property type="evidence" value="ECO:0007669"/>
    <property type="project" value="InterPro"/>
</dbReference>
<dbReference type="Pfam" id="PF00246">
    <property type="entry name" value="Peptidase_M14"/>
    <property type="match status" value="1"/>
</dbReference>
<comment type="cofactor">
    <cofactor evidence="1">
        <name>Zn(2+)</name>
        <dbReference type="ChEBI" id="CHEBI:29105"/>
    </cofactor>
</comment>
<accession>A0A514LE55</accession>
<dbReference type="InterPro" id="IPR054470">
    <property type="entry name" value="FIMAH_dom"/>
</dbReference>
<keyword evidence="4" id="KW-0378">Hydrolase</keyword>
<gene>
    <name evidence="9" type="ORF">EPH95_02255</name>
</gene>
<proteinExistence type="inferred from homology"/>
<evidence type="ECO:0000256" key="1">
    <source>
        <dbReference type="ARBA" id="ARBA00001947"/>
    </source>
</evidence>
<protein>
    <recommendedName>
        <fullName evidence="8">Peptidase M14 domain-containing protein</fullName>
    </recommendedName>
</protein>
<dbReference type="PANTHER" id="PTHR11705">
    <property type="entry name" value="PROTEASE FAMILY M14 CARBOXYPEPTIDASE A,B"/>
    <property type="match status" value="1"/>
</dbReference>
<dbReference type="Pfam" id="PF22888">
    <property type="entry name" value="FIMAH"/>
    <property type="match status" value="1"/>
</dbReference>
<evidence type="ECO:0000256" key="6">
    <source>
        <dbReference type="ARBA" id="ARBA00023049"/>
    </source>
</evidence>
<dbReference type="Gene3D" id="3.40.630.10">
    <property type="entry name" value="Zn peptidases"/>
    <property type="match status" value="1"/>
</dbReference>
<evidence type="ECO:0000313" key="9">
    <source>
        <dbReference type="EMBL" id="QDI90138.1"/>
    </source>
</evidence>
<dbReference type="PROSITE" id="PS52035">
    <property type="entry name" value="PEPTIDASE_M14"/>
    <property type="match status" value="1"/>
</dbReference>
<dbReference type="EMBL" id="CP035485">
    <property type="protein sequence ID" value="QDI90138.1"/>
    <property type="molecule type" value="Genomic_DNA"/>
</dbReference>
<feature type="active site" description="Proton donor/acceptor" evidence="7">
    <location>
        <position position="320"/>
    </location>
</feature>
<dbReference type="SMART" id="SM00631">
    <property type="entry name" value="Zn_pept"/>
    <property type="match status" value="1"/>
</dbReference>
<keyword evidence="3" id="KW-0645">Protease</keyword>
<dbReference type="SUPFAM" id="SSF53187">
    <property type="entry name" value="Zn-dependent exopeptidases"/>
    <property type="match status" value="1"/>
</dbReference>
<evidence type="ECO:0000256" key="7">
    <source>
        <dbReference type="PROSITE-ProRule" id="PRU01379"/>
    </source>
</evidence>
<dbReference type="GO" id="GO:0005615">
    <property type="term" value="C:extracellular space"/>
    <property type="evidence" value="ECO:0007669"/>
    <property type="project" value="TreeGrafter"/>
</dbReference>
<sequence>MDYTDEYDTDYTDDFSDQFEFNIEDYDLSDWTNHEELGEELDRIEDESNGEVEVEVLGTSQNDRELYSARAGEGDRVLLIDSEIHGNEKSGTEAILSMLDTLGTDDSQEVELVLYELTIIAVPKLNPDGSEDSQRQNDISWEEVVENHPQLEDAEPAWYWNESANGFDVNRDFNPDLDYEPQPEDLPGTSADPGIFLSNEARILADLYQDLEAEFGEVEAYVNLHHMGTPQLEETGEDVTVALSYPPLGPEDNPKYDEWEDLDQDKSRRYTMAAANGMEEKADDDDYPVLARYINPDIFDLSGIALGAFGLNGSASILFEMAGQQPQTPYDEDLIEVVEDGLWGIANSMADGTVDDINGDDFYDIPKYWPDEPNVSEPGQYATDFTENAAGEAPEDWSPIWQGEEEQFTVLEDPNRLQHVAESGVRGLTSDEVGEIFGSAEMFGLVRGSNVQETLFELGFHMSGSSTNENMIYADAQIEDADSGESSIRIMERNGGSAEALASEELPFTLEEDEWYRVLLQRDADALRVKMWPNGQEEPEEWQAVEEQGSRYGGSVGISHATPGTVNEYAFIGVGIGGEEAPHAPDDILDPEDPGDAPAIENLQPTEDLSLSAGESVDIAFDSEPGLDASFSIRMPLVNTQSAPTELPMTETDDGHYVAYWTATSNVEAEGAEIEVAVTDEDGNENRETAEGRLDINVDEDSSEKDITIDNIRTMIEHSDETGEFASDEAFQALSTHLTAVNHYEQQNDAGKVVNHMEGFQDLLNDQQANEAISEKAFEDLQAQANAVIENWE</sequence>
<keyword evidence="5" id="KW-0862">Zinc</keyword>
<evidence type="ECO:0000313" key="10">
    <source>
        <dbReference type="Proteomes" id="UP000319756"/>
    </source>
</evidence>
<evidence type="ECO:0000259" key="8">
    <source>
        <dbReference type="PROSITE" id="PS52035"/>
    </source>
</evidence>